<evidence type="ECO:0000256" key="9">
    <source>
        <dbReference type="ARBA" id="ARBA00023136"/>
    </source>
</evidence>
<dbReference type="PRINTS" id="PR01683">
    <property type="entry name" value="EP450ICYP1A"/>
</dbReference>
<dbReference type="InterPro" id="IPR017972">
    <property type="entry name" value="Cyt_P450_CS"/>
</dbReference>
<protein>
    <recommendedName>
        <fullName evidence="12">Cytochrome P450 1A</fullName>
        <ecNumber evidence="12">1.14.14.1</ecNumber>
    </recommendedName>
</protein>
<dbReference type="PANTHER" id="PTHR24289">
    <property type="entry name" value="STEROID 17-ALPHA-HYDROXYLASE/17,20 LYASE"/>
    <property type="match status" value="1"/>
</dbReference>
<evidence type="ECO:0000256" key="3">
    <source>
        <dbReference type="ARBA" id="ARBA00010617"/>
    </source>
</evidence>
<dbReference type="AlphaFoldDB" id="A0AA35PJC3"/>
<comment type="subcellular location">
    <subcellularLocation>
        <location evidence="2">Endomembrane system</location>
    </subcellularLocation>
    <subcellularLocation>
        <location evidence="12">Endoplasmic reticulum membrane</location>
        <topology evidence="12">Peripheral membrane protein</topology>
    </subcellularLocation>
    <subcellularLocation>
        <location evidence="12">Microsome membrane</location>
        <topology evidence="12">Peripheral membrane protein</topology>
    </subcellularLocation>
</comment>
<accession>A0AA35PJC3</accession>
<evidence type="ECO:0000256" key="2">
    <source>
        <dbReference type="ARBA" id="ARBA00004308"/>
    </source>
</evidence>
<keyword evidence="12" id="KW-0492">Microsome</keyword>
<evidence type="ECO:0000256" key="13">
    <source>
        <dbReference type="SAM" id="MobiDB-lite"/>
    </source>
</evidence>
<dbReference type="CDD" id="cd20677">
    <property type="entry name" value="CYP1D1"/>
    <property type="match status" value="1"/>
</dbReference>
<keyword evidence="12" id="KW-0256">Endoplasmic reticulum</keyword>
<proteinExistence type="inferred from homology"/>
<evidence type="ECO:0000256" key="4">
    <source>
        <dbReference type="ARBA" id="ARBA00022617"/>
    </source>
</evidence>
<dbReference type="Pfam" id="PF00067">
    <property type="entry name" value="p450"/>
    <property type="match status" value="1"/>
</dbReference>
<evidence type="ECO:0000256" key="6">
    <source>
        <dbReference type="ARBA" id="ARBA00023002"/>
    </source>
</evidence>
<dbReference type="PRINTS" id="PR00463">
    <property type="entry name" value="EP450I"/>
</dbReference>
<dbReference type="GO" id="GO:0042446">
    <property type="term" value="P:hormone biosynthetic process"/>
    <property type="evidence" value="ECO:0007669"/>
    <property type="project" value="TreeGrafter"/>
</dbReference>
<evidence type="ECO:0000256" key="7">
    <source>
        <dbReference type="ARBA" id="ARBA00023004"/>
    </source>
</evidence>
<dbReference type="PRINTS" id="PR00385">
    <property type="entry name" value="P450"/>
</dbReference>
<evidence type="ECO:0000256" key="12">
    <source>
        <dbReference type="RuleBase" id="RU368045"/>
    </source>
</evidence>
<evidence type="ECO:0000256" key="5">
    <source>
        <dbReference type="ARBA" id="ARBA00022723"/>
    </source>
</evidence>
<keyword evidence="4 10" id="KW-0349">Heme</keyword>
<dbReference type="GO" id="GO:0042448">
    <property type="term" value="P:progesterone metabolic process"/>
    <property type="evidence" value="ECO:0007669"/>
    <property type="project" value="TreeGrafter"/>
</dbReference>
<keyword evidence="7 10" id="KW-0408">Iron</keyword>
<dbReference type="PROSITE" id="PS00086">
    <property type="entry name" value="CYTOCHROME_P450"/>
    <property type="match status" value="1"/>
</dbReference>
<dbReference type="InterPro" id="IPR008066">
    <property type="entry name" value="Cyt_P450_E_grp-I_CYP1"/>
</dbReference>
<evidence type="ECO:0000313" key="15">
    <source>
        <dbReference type="EMBL" id="CAI5786862.1"/>
    </source>
</evidence>
<keyword evidence="16" id="KW-1185">Reference proteome</keyword>
<comment type="function">
    <text evidence="12">Cytochromes P450 are a group of heme-thiolate monooxygenases. They oxidize a variety of structurally unrelated compounds, including steroids, fatty acids, and xenobiotics.</text>
</comment>
<dbReference type="EC" id="1.14.14.1" evidence="12"/>
<evidence type="ECO:0000313" key="16">
    <source>
        <dbReference type="Proteomes" id="UP001178461"/>
    </source>
</evidence>
<keyword evidence="14" id="KW-1133">Transmembrane helix</keyword>
<evidence type="ECO:0000256" key="10">
    <source>
        <dbReference type="PIRSR" id="PIRSR602401-1"/>
    </source>
</evidence>
<dbReference type="PANTHER" id="PTHR24289:SF22">
    <property type="entry name" value="CYTOCHROME P450 1A"/>
    <property type="match status" value="1"/>
</dbReference>
<dbReference type="SUPFAM" id="SSF48264">
    <property type="entry name" value="Cytochrome P450"/>
    <property type="match status" value="1"/>
</dbReference>
<evidence type="ECO:0000256" key="14">
    <source>
        <dbReference type="SAM" id="Phobius"/>
    </source>
</evidence>
<organism evidence="15 16">
    <name type="scientific">Podarcis lilfordi</name>
    <name type="common">Lilford's wall lizard</name>
    <dbReference type="NCBI Taxonomy" id="74358"/>
    <lineage>
        <taxon>Eukaryota</taxon>
        <taxon>Metazoa</taxon>
        <taxon>Chordata</taxon>
        <taxon>Craniata</taxon>
        <taxon>Vertebrata</taxon>
        <taxon>Euteleostomi</taxon>
        <taxon>Lepidosauria</taxon>
        <taxon>Squamata</taxon>
        <taxon>Bifurcata</taxon>
        <taxon>Unidentata</taxon>
        <taxon>Episquamata</taxon>
        <taxon>Laterata</taxon>
        <taxon>Lacertibaenia</taxon>
        <taxon>Lacertidae</taxon>
        <taxon>Podarcis</taxon>
    </lineage>
</organism>
<name>A0AA35PJC3_9SAUR</name>
<evidence type="ECO:0000256" key="8">
    <source>
        <dbReference type="ARBA" id="ARBA00023033"/>
    </source>
</evidence>
<evidence type="ECO:0000256" key="1">
    <source>
        <dbReference type="ARBA" id="ARBA00001971"/>
    </source>
</evidence>
<dbReference type="GO" id="GO:0020037">
    <property type="term" value="F:heme binding"/>
    <property type="evidence" value="ECO:0007669"/>
    <property type="project" value="UniProtKB-UniRule"/>
</dbReference>
<gene>
    <name evidence="15" type="ORF">PODLI_1B043152</name>
</gene>
<feature type="binding site" description="axial binding residue" evidence="10">
    <location>
        <position position="524"/>
    </location>
    <ligand>
        <name>heme</name>
        <dbReference type="ChEBI" id="CHEBI:30413"/>
    </ligand>
    <ligandPart>
        <name>Fe</name>
        <dbReference type="ChEBI" id="CHEBI:18248"/>
    </ligandPart>
</feature>
<dbReference type="InterPro" id="IPR001128">
    <property type="entry name" value="Cyt_P450"/>
</dbReference>
<keyword evidence="6 11" id="KW-0560">Oxidoreductase</keyword>
<feature type="transmembrane region" description="Helical" evidence="14">
    <location>
        <begin position="81"/>
        <end position="101"/>
    </location>
</feature>
<feature type="region of interest" description="Disordered" evidence="13">
    <location>
        <begin position="1"/>
        <end position="26"/>
    </location>
</feature>
<dbReference type="GO" id="GO:0005506">
    <property type="term" value="F:iron ion binding"/>
    <property type="evidence" value="ECO:0007669"/>
    <property type="project" value="UniProtKB-UniRule"/>
</dbReference>
<comment type="cofactor">
    <cofactor evidence="1 10 12">
        <name>heme</name>
        <dbReference type="ChEBI" id="CHEBI:30413"/>
    </cofactor>
</comment>
<evidence type="ECO:0000256" key="11">
    <source>
        <dbReference type="RuleBase" id="RU000461"/>
    </source>
</evidence>
<dbReference type="Proteomes" id="UP001178461">
    <property type="component" value="Chromosome 11"/>
</dbReference>
<sequence length="578" mass="65167">MERMKRPLVARGQEPHAAAPPVSKAAGPEAGALCWKQLEAPPPLALLGARGGGSAEREKRRRAKQVFSYLKMNFTAEDVSFSKVTVAFFTVASILISIRIFMKSKQPRPPGPWSLPIVGNLLQLGEYPYISFERMRKKYGDVFQIKLGMVPVVVVNGLDAVKQVLLRDGESFAARPDMHTFSFFADGESLSFSVKYGESWKLQKQIASKALRSLTKSEATSSTCSCLLEEHVCAEALELVKTFVELSKQAGSFDPAASTTCAIANVVCALCFNKRYDHDDEEFQGMLKVNDDFIKASGVFNPADFIPSLRYLPLPAAKAAREFYRKFNNFVAKRVEDHYTTYDKNHLRDITDALISVSNEKREDGKAAALSQQKIIVTVNDIFGAGFATLSVCLQWIFLYLISNPEIQTKIQEEIDAKIGERPSRFKDRKVLHYTEAFLHEIFRHASFLPFTIPHCTTKDATLNGYHIPTKTCIFVNMYQVNHDESLWEDPYLFKPERFLNVNGELNKSLAEKVLIFGMGIRKCLGEEVARNEVFVILTTILQQLRLEKPPEDHLDLNPIYGLSMSPKPYRIKVLLRT</sequence>
<dbReference type="InterPro" id="IPR002401">
    <property type="entry name" value="Cyt_P450_E_grp-I"/>
</dbReference>
<dbReference type="InterPro" id="IPR036396">
    <property type="entry name" value="Cyt_P450_sf"/>
</dbReference>
<keyword evidence="9 14" id="KW-0472">Membrane</keyword>
<dbReference type="GO" id="GO:0004508">
    <property type="term" value="F:steroid 17-alpha-monooxygenase activity"/>
    <property type="evidence" value="ECO:0007669"/>
    <property type="project" value="TreeGrafter"/>
</dbReference>
<dbReference type="FunFam" id="1.10.630.10:FF:000002">
    <property type="entry name" value="Cytochrome P450 1A1"/>
    <property type="match status" value="1"/>
</dbReference>
<dbReference type="GO" id="GO:0005789">
    <property type="term" value="C:endoplasmic reticulum membrane"/>
    <property type="evidence" value="ECO:0007669"/>
    <property type="project" value="UniProtKB-SubCell"/>
</dbReference>
<keyword evidence="5 10" id="KW-0479">Metal-binding</keyword>
<reference evidence="15" key="1">
    <citation type="submission" date="2022-12" db="EMBL/GenBank/DDBJ databases">
        <authorList>
            <person name="Alioto T."/>
            <person name="Alioto T."/>
            <person name="Gomez Garrido J."/>
        </authorList>
    </citation>
    <scope>NUCLEOTIDE SEQUENCE</scope>
</reference>
<dbReference type="EMBL" id="OX395136">
    <property type="protein sequence ID" value="CAI5786862.1"/>
    <property type="molecule type" value="Genomic_DNA"/>
</dbReference>
<keyword evidence="8 11" id="KW-0503">Monooxygenase</keyword>
<dbReference type="Gene3D" id="1.10.630.10">
    <property type="entry name" value="Cytochrome P450"/>
    <property type="match status" value="1"/>
</dbReference>
<comment type="similarity">
    <text evidence="3 11">Belongs to the cytochrome P450 family.</text>
</comment>
<keyword evidence="14" id="KW-0812">Transmembrane</keyword>